<gene>
    <name evidence="9" type="ORF">ADIARSV_1008</name>
</gene>
<evidence type="ECO:0000313" key="10">
    <source>
        <dbReference type="Proteomes" id="UP000014174"/>
    </source>
</evidence>
<dbReference type="PANTHER" id="PTHR33885:SF3">
    <property type="entry name" value="PHAGE SHOCK PROTEIN C"/>
    <property type="match status" value="1"/>
</dbReference>
<dbReference type="eggNOG" id="COG1983">
    <property type="taxonomic scope" value="Bacteria"/>
</dbReference>
<feature type="transmembrane region" description="Helical" evidence="6">
    <location>
        <begin position="36"/>
        <end position="62"/>
    </location>
</feature>
<evidence type="ECO:0000256" key="1">
    <source>
        <dbReference type="ARBA" id="ARBA00004162"/>
    </source>
</evidence>
<dbReference type="InterPro" id="IPR007168">
    <property type="entry name" value="Phageshock_PspC_N"/>
</dbReference>
<dbReference type="GO" id="GO:0005886">
    <property type="term" value="C:plasma membrane"/>
    <property type="evidence" value="ECO:0007669"/>
    <property type="project" value="UniProtKB-SubCell"/>
</dbReference>
<evidence type="ECO:0000256" key="2">
    <source>
        <dbReference type="ARBA" id="ARBA00022475"/>
    </source>
</evidence>
<comment type="subcellular location">
    <subcellularLocation>
        <location evidence="1">Cell membrane</location>
        <topology evidence="1">Single-pass membrane protein</topology>
    </subcellularLocation>
</comment>
<protein>
    <recommendedName>
        <fullName evidence="11">Phage shock protein PspC N-terminal domain-containing protein</fullName>
    </recommendedName>
</protein>
<dbReference type="PANTHER" id="PTHR33885">
    <property type="entry name" value="PHAGE SHOCK PROTEIN C"/>
    <property type="match status" value="1"/>
</dbReference>
<keyword evidence="2" id="KW-1003">Cell membrane</keyword>
<evidence type="ECO:0000256" key="4">
    <source>
        <dbReference type="ARBA" id="ARBA00022989"/>
    </source>
</evidence>
<proteinExistence type="predicted"/>
<keyword evidence="10" id="KW-1185">Reference proteome</keyword>
<feature type="transmembrane region" description="Helical" evidence="6">
    <location>
        <begin position="101"/>
        <end position="117"/>
    </location>
</feature>
<accession>R9GW12</accession>
<evidence type="ECO:0000256" key="5">
    <source>
        <dbReference type="ARBA" id="ARBA00023136"/>
    </source>
</evidence>
<evidence type="ECO:0000256" key="3">
    <source>
        <dbReference type="ARBA" id="ARBA00022692"/>
    </source>
</evidence>
<dbReference type="STRING" id="1150600.ADIARSV_1008"/>
<evidence type="ECO:0000313" key="9">
    <source>
        <dbReference type="EMBL" id="EOR95695.1"/>
    </source>
</evidence>
<evidence type="ECO:0000259" key="7">
    <source>
        <dbReference type="Pfam" id="PF04024"/>
    </source>
</evidence>
<dbReference type="EMBL" id="AQPN01000043">
    <property type="protein sequence ID" value="EOR95695.1"/>
    <property type="molecule type" value="Genomic_DNA"/>
</dbReference>
<dbReference type="Pfam" id="PF04024">
    <property type="entry name" value="PspC"/>
    <property type="match status" value="1"/>
</dbReference>
<sequence>MIIGVMEKKLQRDENNKVLAGVAAGLAEYFEIEVMWIRLIFILMIVLGLSGVLIYLILWIVVPAKPCTFPFDSDAKINGDYSANPGSFRTFGDMGKRSKNAPIAGLILVALGVYFLFEEFGFVPDWFELRKLWPVILIIIGLVFLFRSGKKQKVEEVKKEEFKFNEPTDDQPLT</sequence>
<feature type="transmembrane region" description="Helical" evidence="6">
    <location>
        <begin position="132"/>
        <end position="149"/>
    </location>
</feature>
<dbReference type="Pfam" id="PF18917">
    <property type="entry name" value="LiaI-LiaF-like_TM1"/>
    <property type="match status" value="1"/>
</dbReference>
<reference evidence="9 10" key="1">
    <citation type="journal article" date="2013" name="Genome Announc.">
        <title>Draft Genome Sequence of Arcticibacter svalbardensis Strain MN12-7T, a Member of the Family Sphingobacteriaceae Isolated from an Arctic Soil Sample.</title>
        <authorList>
            <person name="Shivaji S."/>
            <person name="Ara S."/>
            <person name="Prasad S."/>
            <person name="Manasa B.P."/>
            <person name="Begum Z."/>
            <person name="Singh A."/>
            <person name="Kumar Pinnaka A."/>
        </authorList>
    </citation>
    <scope>NUCLEOTIDE SEQUENCE [LARGE SCALE GENOMIC DNA]</scope>
    <source>
        <strain evidence="9 10">MN12-7</strain>
    </source>
</reference>
<dbReference type="AlphaFoldDB" id="R9GW12"/>
<evidence type="ECO:0000256" key="6">
    <source>
        <dbReference type="SAM" id="Phobius"/>
    </source>
</evidence>
<dbReference type="InterPro" id="IPR052027">
    <property type="entry name" value="PspC"/>
</dbReference>
<feature type="domain" description="Phage shock protein PspC N-terminal" evidence="7">
    <location>
        <begin position="8"/>
        <end position="64"/>
    </location>
</feature>
<keyword evidence="3 6" id="KW-0812">Transmembrane</keyword>
<evidence type="ECO:0000259" key="8">
    <source>
        <dbReference type="Pfam" id="PF18917"/>
    </source>
</evidence>
<organism evidence="9 10">
    <name type="scientific">Arcticibacter svalbardensis MN12-7</name>
    <dbReference type="NCBI Taxonomy" id="1150600"/>
    <lineage>
        <taxon>Bacteria</taxon>
        <taxon>Pseudomonadati</taxon>
        <taxon>Bacteroidota</taxon>
        <taxon>Sphingobacteriia</taxon>
        <taxon>Sphingobacteriales</taxon>
        <taxon>Sphingobacteriaceae</taxon>
        <taxon>Arcticibacter</taxon>
    </lineage>
</organism>
<keyword evidence="5 6" id="KW-0472">Membrane</keyword>
<keyword evidence="4 6" id="KW-1133">Transmembrane helix</keyword>
<feature type="domain" description="LiaI-LiaF-like transmembrane region" evidence="8">
    <location>
        <begin position="103"/>
        <end position="145"/>
    </location>
</feature>
<name>R9GW12_9SPHI</name>
<comment type="caution">
    <text evidence="9">The sequence shown here is derived from an EMBL/GenBank/DDBJ whole genome shotgun (WGS) entry which is preliminary data.</text>
</comment>
<evidence type="ECO:0008006" key="11">
    <source>
        <dbReference type="Google" id="ProtNLM"/>
    </source>
</evidence>
<dbReference type="Proteomes" id="UP000014174">
    <property type="component" value="Unassembled WGS sequence"/>
</dbReference>
<dbReference type="InterPro" id="IPR043726">
    <property type="entry name" value="LiaI-LiaF-like_TM1"/>
</dbReference>